<dbReference type="PANTHER" id="PTHR24106">
    <property type="entry name" value="NACHT, LRR AND CARD DOMAINS-CONTAINING"/>
    <property type="match status" value="1"/>
</dbReference>
<dbReference type="InterPro" id="IPR004020">
    <property type="entry name" value="DAPIN"/>
</dbReference>
<dbReference type="GO" id="GO:0042981">
    <property type="term" value="P:regulation of apoptotic process"/>
    <property type="evidence" value="ECO:0007669"/>
    <property type="project" value="InterPro"/>
</dbReference>
<dbReference type="InterPro" id="IPR001875">
    <property type="entry name" value="DED_dom"/>
</dbReference>
<comment type="caution">
    <text evidence="6">The sequence shown here is derived from an EMBL/GenBank/DDBJ whole genome shotgun (WGS) entry which is preliminary data.</text>
</comment>
<evidence type="ECO:0000256" key="1">
    <source>
        <dbReference type="ARBA" id="ARBA00004496"/>
    </source>
</evidence>
<dbReference type="Pfam" id="PF05729">
    <property type="entry name" value="NACHT"/>
    <property type="match status" value="1"/>
</dbReference>
<keyword evidence="7" id="KW-1185">Reference proteome</keyword>
<evidence type="ECO:0000256" key="4">
    <source>
        <dbReference type="ARBA" id="ARBA00022737"/>
    </source>
</evidence>
<sequence>MAELILEILQELTKKEFKTFKWQLNRRVLKGCKPIPLGQLEVKSKTSVVNTMEGHYADKIVKITQVILKKIRRNDLIKRLENGPKKKKPQSIKKKLKLSLVCSIKGYCEGVNDEHEVRQIETASRKRRKEDTPIKCNNIFKLLPGQTITIRKVLMKGISGIGKTISVQKFVLDWATGEANQDVDLMFVLPFRELNLIKDFPWIFTAMRGFLM</sequence>
<dbReference type="GO" id="GO:0005737">
    <property type="term" value="C:cytoplasm"/>
    <property type="evidence" value="ECO:0007669"/>
    <property type="project" value="UniProtKB-SubCell"/>
</dbReference>
<organism evidence="6 7">
    <name type="scientific">Aldrovandia affinis</name>
    <dbReference type="NCBI Taxonomy" id="143900"/>
    <lineage>
        <taxon>Eukaryota</taxon>
        <taxon>Metazoa</taxon>
        <taxon>Chordata</taxon>
        <taxon>Craniata</taxon>
        <taxon>Vertebrata</taxon>
        <taxon>Euteleostomi</taxon>
        <taxon>Actinopterygii</taxon>
        <taxon>Neopterygii</taxon>
        <taxon>Teleostei</taxon>
        <taxon>Notacanthiformes</taxon>
        <taxon>Halosauridae</taxon>
        <taxon>Aldrovandia</taxon>
    </lineage>
</organism>
<dbReference type="InterPro" id="IPR029495">
    <property type="entry name" value="NACHT-assoc"/>
</dbReference>
<accession>A0AAD7R0Q9</accession>
<keyword evidence="4" id="KW-0677">Repeat</keyword>
<dbReference type="SMART" id="SM01288">
    <property type="entry name" value="FISNA"/>
    <property type="match status" value="1"/>
</dbReference>
<dbReference type="InterPro" id="IPR051261">
    <property type="entry name" value="NLR"/>
</dbReference>
<dbReference type="Pfam" id="PF14484">
    <property type="entry name" value="FISNA"/>
    <property type="match status" value="1"/>
</dbReference>
<dbReference type="AlphaFoldDB" id="A0AAD7R0Q9"/>
<dbReference type="Proteomes" id="UP001221898">
    <property type="component" value="Unassembled WGS sequence"/>
</dbReference>
<evidence type="ECO:0000256" key="2">
    <source>
        <dbReference type="ARBA" id="ARBA00022490"/>
    </source>
</evidence>
<dbReference type="EMBL" id="JAINUG010002116">
    <property type="protein sequence ID" value="KAJ8351064.1"/>
    <property type="molecule type" value="Genomic_DNA"/>
</dbReference>
<keyword evidence="3" id="KW-0433">Leucine-rich repeat</keyword>
<evidence type="ECO:0000313" key="6">
    <source>
        <dbReference type="EMBL" id="KAJ8351064.1"/>
    </source>
</evidence>
<dbReference type="CDD" id="cd08321">
    <property type="entry name" value="Pyrin_ASC-like"/>
    <property type="match status" value="1"/>
</dbReference>
<name>A0AAD7R0Q9_9TELE</name>
<dbReference type="Pfam" id="PF02758">
    <property type="entry name" value="PYRIN"/>
    <property type="match status" value="1"/>
</dbReference>
<keyword evidence="2" id="KW-0963">Cytoplasm</keyword>
<evidence type="ECO:0000259" key="5">
    <source>
        <dbReference type="PROSITE" id="PS50168"/>
    </source>
</evidence>
<dbReference type="PROSITE" id="PS50168">
    <property type="entry name" value="DED"/>
    <property type="match status" value="1"/>
</dbReference>
<dbReference type="InterPro" id="IPR007111">
    <property type="entry name" value="NACHT_NTPase"/>
</dbReference>
<proteinExistence type="predicted"/>
<feature type="domain" description="DED" evidence="5">
    <location>
        <begin position="1"/>
        <end position="82"/>
    </location>
</feature>
<protein>
    <recommendedName>
        <fullName evidence="5">DED domain-containing protein</fullName>
    </recommendedName>
</protein>
<evidence type="ECO:0000313" key="7">
    <source>
        <dbReference type="Proteomes" id="UP001221898"/>
    </source>
</evidence>
<evidence type="ECO:0000256" key="3">
    <source>
        <dbReference type="ARBA" id="ARBA00022614"/>
    </source>
</evidence>
<dbReference type="SUPFAM" id="SSF47986">
    <property type="entry name" value="DEATH domain"/>
    <property type="match status" value="1"/>
</dbReference>
<comment type="subcellular location">
    <subcellularLocation>
        <location evidence="1">Cytoplasm</location>
    </subcellularLocation>
</comment>
<gene>
    <name evidence="6" type="ORF">AAFF_G00157230</name>
</gene>
<dbReference type="InterPro" id="IPR011029">
    <property type="entry name" value="DEATH-like_dom_sf"/>
</dbReference>
<reference evidence="6" key="1">
    <citation type="journal article" date="2023" name="Science">
        <title>Genome structures resolve the early diversification of teleost fishes.</title>
        <authorList>
            <person name="Parey E."/>
            <person name="Louis A."/>
            <person name="Montfort J."/>
            <person name="Bouchez O."/>
            <person name="Roques C."/>
            <person name="Iampietro C."/>
            <person name="Lluch J."/>
            <person name="Castinel A."/>
            <person name="Donnadieu C."/>
            <person name="Desvignes T."/>
            <person name="Floi Bucao C."/>
            <person name="Jouanno E."/>
            <person name="Wen M."/>
            <person name="Mejri S."/>
            <person name="Dirks R."/>
            <person name="Jansen H."/>
            <person name="Henkel C."/>
            <person name="Chen W.J."/>
            <person name="Zahm M."/>
            <person name="Cabau C."/>
            <person name="Klopp C."/>
            <person name="Thompson A.W."/>
            <person name="Robinson-Rechavi M."/>
            <person name="Braasch I."/>
            <person name="Lecointre G."/>
            <person name="Bobe J."/>
            <person name="Postlethwait J.H."/>
            <person name="Berthelot C."/>
            <person name="Roest Crollius H."/>
            <person name="Guiguen Y."/>
        </authorList>
    </citation>
    <scope>NUCLEOTIDE SEQUENCE</scope>
    <source>
        <strain evidence="6">NC1722</strain>
    </source>
</reference>
<dbReference type="Gene3D" id="1.10.533.10">
    <property type="entry name" value="Death Domain, Fas"/>
    <property type="match status" value="1"/>
</dbReference>
<dbReference type="SMART" id="SM01289">
    <property type="entry name" value="PYRIN"/>
    <property type="match status" value="1"/>
</dbReference>